<evidence type="ECO:0000313" key="6">
    <source>
        <dbReference type="EMBL" id="CAG9812241.1"/>
    </source>
</evidence>
<name>A0A9N9S9M0_9DIPT</name>
<proteinExistence type="inferred from homology"/>
<accession>A0A9N9S9M0</accession>
<feature type="domain" description="Peptidase S1" evidence="5">
    <location>
        <begin position="22"/>
        <end position="266"/>
    </location>
</feature>
<dbReference type="PRINTS" id="PR00722">
    <property type="entry name" value="CHYMOTRYPSIN"/>
</dbReference>
<reference evidence="6" key="1">
    <citation type="submission" date="2022-01" db="EMBL/GenBank/DDBJ databases">
        <authorList>
            <person name="King R."/>
        </authorList>
    </citation>
    <scope>NUCLEOTIDE SEQUENCE</scope>
</reference>
<keyword evidence="7" id="KW-1185">Reference proteome</keyword>
<dbReference type="InterPro" id="IPR009003">
    <property type="entry name" value="Peptidase_S1_PA"/>
</dbReference>
<dbReference type="GO" id="GO:0006508">
    <property type="term" value="P:proteolysis"/>
    <property type="evidence" value="ECO:0007669"/>
    <property type="project" value="InterPro"/>
</dbReference>
<evidence type="ECO:0000313" key="7">
    <source>
        <dbReference type="Proteomes" id="UP001153620"/>
    </source>
</evidence>
<evidence type="ECO:0000256" key="4">
    <source>
        <dbReference type="SAM" id="SignalP"/>
    </source>
</evidence>
<dbReference type="SMART" id="SM00020">
    <property type="entry name" value="Tryp_SPc"/>
    <property type="match status" value="1"/>
</dbReference>
<dbReference type="EMBL" id="OU895880">
    <property type="protein sequence ID" value="CAG9812241.1"/>
    <property type="molecule type" value="Genomic_DNA"/>
</dbReference>
<evidence type="ECO:0000256" key="1">
    <source>
        <dbReference type="ARBA" id="ARBA00023157"/>
    </source>
</evidence>
<dbReference type="GO" id="GO:0004252">
    <property type="term" value="F:serine-type endopeptidase activity"/>
    <property type="evidence" value="ECO:0007669"/>
    <property type="project" value="InterPro"/>
</dbReference>
<evidence type="ECO:0000256" key="2">
    <source>
        <dbReference type="ARBA" id="ARBA00023180"/>
    </source>
</evidence>
<feature type="signal peptide" evidence="4">
    <location>
        <begin position="1"/>
        <end position="20"/>
    </location>
</feature>
<organism evidence="6 7">
    <name type="scientific">Chironomus riparius</name>
    <dbReference type="NCBI Taxonomy" id="315576"/>
    <lineage>
        <taxon>Eukaryota</taxon>
        <taxon>Metazoa</taxon>
        <taxon>Ecdysozoa</taxon>
        <taxon>Arthropoda</taxon>
        <taxon>Hexapoda</taxon>
        <taxon>Insecta</taxon>
        <taxon>Pterygota</taxon>
        <taxon>Neoptera</taxon>
        <taxon>Endopterygota</taxon>
        <taxon>Diptera</taxon>
        <taxon>Nematocera</taxon>
        <taxon>Chironomoidea</taxon>
        <taxon>Chironomidae</taxon>
        <taxon>Chironominae</taxon>
        <taxon>Chironomus</taxon>
    </lineage>
</organism>
<dbReference type="SUPFAM" id="SSF50494">
    <property type="entry name" value="Trypsin-like serine proteases"/>
    <property type="match status" value="1"/>
</dbReference>
<keyword evidence="1" id="KW-1015">Disulfide bond</keyword>
<dbReference type="PANTHER" id="PTHR24256">
    <property type="entry name" value="TRYPTASE-RELATED"/>
    <property type="match status" value="1"/>
</dbReference>
<dbReference type="InterPro" id="IPR001254">
    <property type="entry name" value="Trypsin_dom"/>
</dbReference>
<protein>
    <recommendedName>
        <fullName evidence="5">Peptidase S1 domain-containing protein</fullName>
    </recommendedName>
</protein>
<dbReference type="InterPro" id="IPR051487">
    <property type="entry name" value="Ser/Thr_Proteases_Immune/Dev"/>
</dbReference>
<dbReference type="Gene3D" id="2.40.10.10">
    <property type="entry name" value="Trypsin-like serine proteases"/>
    <property type="match status" value="1"/>
</dbReference>
<dbReference type="InterPro" id="IPR001314">
    <property type="entry name" value="Peptidase_S1A"/>
</dbReference>
<keyword evidence="4" id="KW-0732">Signal</keyword>
<dbReference type="AlphaFoldDB" id="A0A9N9S9M0"/>
<sequence>MKQKILFLFSIILIISFVECRRIAGGWPAEPGYVAWHVKLEPSNGSFRRLCGGALIRYNWVLTAGQCIFSARDVIVRLGVLDRLEGAEPAIFWVQDRKHIIVHEDYFEDASQSLYRNDIGLVYLKDATEELLNIFDTNDVRLVYTIPLPMDTNLETANRTAIASGFGFYNDGPDAIQSMRLQIVDMMVMELNDCISYHGTSVISNGNLCTNTTGGRSTCLGDEGAPLVSVVDFNPTLIGIGSTGLQNCQQEHPAIFTSVVYYLDWILTEMDGNPVTDPTTTTTEDPNSTQPPPDSGKCNCICNCFTCPAPPSTTTQAPGVNYFWKN</sequence>
<dbReference type="OrthoDB" id="7839497at2759"/>
<dbReference type="CDD" id="cd00190">
    <property type="entry name" value="Tryp_SPc"/>
    <property type="match status" value="1"/>
</dbReference>
<keyword evidence="2" id="KW-0325">Glycoprotein</keyword>
<dbReference type="Proteomes" id="UP001153620">
    <property type="component" value="Chromosome 4"/>
</dbReference>
<gene>
    <name evidence="6" type="ORF">CHIRRI_LOCUS15046</name>
</gene>
<reference evidence="6" key="2">
    <citation type="submission" date="2022-10" db="EMBL/GenBank/DDBJ databases">
        <authorList>
            <consortium name="ENA_rothamsted_submissions"/>
            <consortium name="culmorum"/>
            <person name="King R."/>
        </authorList>
    </citation>
    <scope>NUCLEOTIDE SEQUENCE</scope>
</reference>
<evidence type="ECO:0000259" key="5">
    <source>
        <dbReference type="SMART" id="SM00020"/>
    </source>
</evidence>
<comment type="similarity">
    <text evidence="3">Belongs to the peptidase S1 family. CLIP subfamily.</text>
</comment>
<dbReference type="Pfam" id="PF00089">
    <property type="entry name" value="Trypsin"/>
    <property type="match status" value="1"/>
</dbReference>
<dbReference type="InterPro" id="IPR043504">
    <property type="entry name" value="Peptidase_S1_PA_chymotrypsin"/>
</dbReference>
<feature type="chain" id="PRO_5040283710" description="Peptidase S1 domain-containing protein" evidence="4">
    <location>
        <begin position="21"/>
        <end position="326"/>
    </location>
</feature>
<evidence type="ECO:0000256" key="3">
    <source>
        <dbReference type="ARBA" id="ARBA00024195"/>
    </source>
</evidence>